<feature type="domain" description="Aminotransferase-like plant mobile" evidence="1">
    <location>
        <begin position="592"/>
        <end position="691"/>
    </location>
</feature>
<dbReference type="Proteomes" id="UP001374535">
    <property type="component" value="Chromosome 4"/>
</dbReference>
<dbReference type="PANTHER" id="PTHR46033">
    <property type="entry name" value="PROTEIN MAIN-LIKE 2"/>
    <property type="match status" value="1"/>
</dbReference>
<dbReference type="EMBL" id="CP144697">
    <property type="protein sequence ID" value="WVZ15566.1"/>
    <property type="molecule type" value="Genomic_DNA"/>
</dbReference>
<gene>
    <name evidence="2" type="ORF">V8G54_013132</name>
</gene>
<reference evidence="2 3" key="1">
    <citation type="journal article" date="2023" name="Life. Sci Alliance">
        <title>Evolutionary insights into 3D genome organization and epigenetic landscape of Vigna mungo.</title>
        <authorList>
            <person name="Junaid A."/>
            <person name="Singh B."/>
            <person name="Bhatia S."/>
        </authorList>
    </citation>
    <scope>NUCLEOTIDE SEQUENCE [LARGE SCALE GENOMIC DNA]</scope>
    <source>
        <strain evidence="2">Urdbean</strain>
    </source>
</reference>
<keyword evidence="3" id="KW-1185">Reference proteome</keyword>
<dbReference type="InterPro" id="IPR019557">
    <property type="entry name" value="AminoTfrase-like_pln_mobile"/>
</dbReference>
<dbReference type="GO" id="GO:0010073">
    <property type="term" value="P:meristem maintenance"/>
    <property type="evidence" value="ECO:0007669"/>
    <property type="project" value="InterPro"/>
</dbReference>
<dbReference type="Pfam" id="PF10536">
    <property type="entry name" value="PMD"/>
    <property type="match status" value="1"/>
</dbReference>
<sequence length="887" mass="100482">MQSVNDRKREGRLVARVDHGGWGVAATPVDEQESRPVLTVAIGGQRRRQRPPVMAAVSPAAASRTNRRWRGCLPLACEPSLEREHNVEASRCSDGVCRRRQGCWQWQQGRVANGEGVSLSHAGWVWRAKLTLWLTVVPVEFPVAGDVKWRVTAEKEGDLGLWCLDGGGLTPRRFLGQQGESYGLGCQAQVLIPSLHVTDSRTLSLVLEKGKEEDDKDIRNNNRLSCRKREKQEVPKEKKEKRKTISETECREEKLNRLTFDFQSGMFTIVTSPFDYLTSKRLGIRFRALIAARKPIGQYLTKCGYLCVCRTSPQQWYQSPWFESGDWAQTSTSPHDQSTLTLPTLSSFVAFCGGATVGVAVCAAVRWLALRFCVLGLRERSLGEEDIQEQMSHIHLDLKWMSIFVDGCQTSVSGPNGYATSDDPIVEDRAFEEEAYQACEGPVEEEAFEASDDDYEEEEHVDVPDIQEEDVGGFPRGPLDASLLTHYVQHVVYAISQGQDRGDMLKLISHGEMMTTLDDVSTLLHLPVLGQLYDLEELEFEEAHIALVEMLGVDGGTTGTEMEDARGTKVRLYWLRDIYVQRCQSQHWDYAARAYLYAWGVATLAHLCEQLGDASLAPTKQMTRYLTLFQSWIYEYFPRMGRRWLMSSYDNTTPRATRWQSPRQGSTLVEILSQLDGLTYSGVVWHPYEGHRGVRPLFGFGFYQEIPQPPTVVVDANVVAVDFAWLHFTDHIIRNVRHASYPSECVNGYIQWFRRVSHPYIIATLADARPTLEPTQHPDVSQEARPHRIHLHHLAPWYARFKRMAKKIPSLISCRQVIEGTVTHQDTNDGIDEYSPTMRGQRHTEKEGVVVIPDVVEMGKTEQQHKLPVADLRNEGSVVMVNYRTSA</sequence>
<evidence type="ECO:0000313" key="2">
    <source>
        <dbReference type="EMBL" id="WVZ15566.1"/>
    </source>
</evidence>
<organism evidence="2 3">
    <name type="scientific">Vigna mungo</name>
    <name type="common">Black gram</name>
    <name type="synonym">Phaseolus mungo</name>
    <dbReference type="NCBI Taxonomy" id="3915"/>
    <lineage>
        <taxon>Eukaryota</taxon>
        <taxon>Viridiplantae</taxon>
        <taxon>Streptophyta</taxon>
        <taxon>Embryophyta</taxon>
        <taxon>Tracheophyta</taxon>
        <taxon>Spermatophyta</taxon>
        <taxon>Magnoliopsida</taxon>
        <taxon>eudicotyledons</taxon>
        <taxon>Gunneridae</taxon>
        <taxon>Pentapetalae</taxon>
        <taxon>rosids</taxon>
        <taxon>fabids</taxon>
        <taxon>Fabales</taxon>
        <taxon>Fabaceae</taxon>
        <taxon>Papilionoideae</taxon>
        <taxon>50 kb inversion clade</taxon>
        <taxon>NPAAA clade</taxon>
        <taxon>indigoferoid/millettioid clade</taxon>
        <taxon>Phaseoleae</taxon>
        <taxon>Vigna</taxon>
    </lineage>
</organism>
<accession>A0AAQ3NSF2</accession>
<evidence type="ECO:0000259" key="1">
    <source>
        <dbReference type="Pfam" id="PF10536"/>
    </source>
</evidence>
<dbReference type="PANTHER" id="PTHR46033:SF8">
    <property type="entry name" value="PROTEIN MAINTENANCE OF MERISTEMS-LIKE"/>
    <property type="match status" value="1"/>
</dbReference>
<dbReference type="InterPro" id="IPR044824">
    <property type="entry name" value="MAIN-like"/>
</dbReference>
<proteinExistence type="predicted"/>
<evidence type="ECO:0000313" key="3">
    <source>
        <dbReference type="Proteomes" id="UP001374535"/>
    </source>
</evidence>
<protein>
    <recommendedName>
        <fullName evidence="1">Aminotransferase-like plant mobile domain-containing protein</fullName>
    </recommendedName>
</protein>
<dbReference type="AlphaFoldDB" id="A0AAQ3NSF2"/>
<name>A0AAQ3NSF2_VIGMU</name>